<accession>A0A0G0PYQ7</accession>
<dbReference type="Pfam" id="PF06452">
    <property type="entry name" value="CBM9_1"/>
    <property type="match status" value="1"/>
</dbReference>
<dbReference type="Gene3D" id="2.60.120.260">
    <property type="entry name" value="Galactose-binding domain-like"/>
    <property type="match status" value="1"/>
</dbReference>
<name>A0A0G0PYQ7_9BACT</name>
<evidence type="ECO:0000259" key="1">
    <source>
        <dbReference type="Pfam" id="PF06452"/>
    </source>
</evidence>
<feature type="domain" description="Carbohydrate-binding" evidence="1">
    <location>
        <begin position="37"/>
        <end position="186"/>
    </location>
</feature>
<dbReference type="SUPFAM" id="SSF49344">
    <property type="entry name" value="CBD9-like"/>
    <property type="match status" value="1"/>
</dbReference>
<reference evidence="2 3" key="1">
    <citation type="journal article" date="2015" name="Nature">
        <title>rRNA introns, odd ribosomes, and small enigmatic genomes across a large radiation of phyla.</title>
        <authorList>
            <person name="Brown C.T."/>
            <person name="Hug L.A."/>
            <person name="Thomas B.C."/>
            <person name="Sharon I."/>
            <person name="Castelle C.J."/>
            <person name="Singh A."/>
            <person name="Wilkins M.J."/>
            <person name="Williams K.H."/>
            <person name="Banfield J.F."/>
        </authorList>
    </citation>
    <scope>NUCLEOTIDE SEQUENCE [LARGE SCALE GENOMIC DNA]</scope>
</reference>
<sequence length="1045" mass="119320">MKKILLVSVFFLCAALISESTEKPHFSLQETSIAPKIDGVLDDECWKKSSKLDDFFIFQKKDTGEKSQDTEVFLTRDAKWLYIGAICKNANMNQLLQLGNEHDDHKLYSDDSFEIFLMRENPRQMYYHYVLNFANVQGESRISKNAGHDSGWNTPWLSAVKSGAESWTAEIAIPLYLLNSETSGDVKINFLRNKVEVTVDNMGMKFGEKIKYSFWSPVIKRAHEPENFGTIENMKDFHADAPFLPGISKTVIGDYKYLNGKISYDISAEIISFSPADGKFTLLLEEENKNTGKIHDFTKEGFLSGRSKTNISFDIPTENFSTCDINLTLKDTASGTVLQKLNIGTSSSAFSDAYPDRNYYTDEKQVNIRCTFSLPEKILQECSLNISDKDSDLKKVDKLFSETTFPVDLSKLKIGENTIKLSLNDSKNHILGEKEIQIVKLTPNPGLEVKTDRFQRIILKNNVPFFPFGIFLSSEFVPIPEYERVLKNFKDNGLNSIIRTMKYEDFYVQANKAYFDMTSKYKLMTGIWGSITPAEIPGKSFEEEKILQRGRYEKLLPFIKETVETAKKSSNFLFYYNVDEINLSNWQMRLVVADWFYDTIKELDPYHPVLGLFSSSIPKVKNATDSMDILAFDIYTLPGWSKGVYSDVGNCMAMTTSKLEDTAKSVHKPFLIVPLAGGLAPVGCPYPLSYQEQLCQSYIAIINGARGLLYYSSDGVYSKYMWKSLSDMAAQLNIIAPSILTGQLKQKIDYSPEEFDYKKGNFPSVYGCIFKKPEGGYFLLAANVKNHEVDVKYTLNDFTENISVKSIFPERKIAVDGKTFSDKLEPFGTRTYFIESSLNLREPVKIHISVDKKASKFAGLSNSLEDKVSAIRKQKNIVPNPSFEECKYAKIPNFFNPWRIINTPEVTEKNSEWFLDDENPWHGKYSLKIDRSSHPEKTRYRAAIWGAYYPPLTTKPTPYVFSLYMKGKEGGEKVLILFKAGKKDIKKSFELSKDWKRYDIDVTLEMPQGYWDSSYFIIPQSQKTIWVDALQLEKGNKSTDFILDN</sequence>
<dbReference type="Gene3D" id="3.20.20.80">
    <property type="entry name" value="Glycosidases"/>
    <property type="match status" value="1"/>
</dbReference>
<dbReference type="EMBL" id="LBWG01000033">
    <property type="protein sequence ID" value="KKR03285.1"/>
    <property type="molecule type" value="Genomic_DNA"/>
</dbReference>
<organism evidence="2 3">
    <name type="scientific">Candidatus Uhrbacteria bacterium GW2011_GWF2_39_13</name>
    <dbReference type="NCBI Taxonomy" id="1618995"/>
    <lineage>
        <taxon>Bacteria</taxon>
        <taxon>Candidatus Uhriibacteriota</taxon>
    </lineage>
</organism>
<proteinExistence type="predicted"/>
<dbReference type="GO" id="GO:0016052">
    <property type="term" value="P:carbohydrate catabolic process"/>
    <property type="evidence" value="ECO:0007669"/>
    <property type="project" value="InterPro"/>
</dbReference>
<dbReference type="SUPFAM" id="SSF51445">
    <property type="entry name" value="(Trans)glycosidases"/>
    <property type="match status" value="1"/>
</dbReference>
<dbReference type="GO" id="GO:0030246">
    <property type="term" value="F:carbohydrate binding"/>
    <property type="evidence" value="ECO:0007669"/>
    <property type="project" value="InterPro"/>
</dbReference>
<protein>
    <recommendedName>
        <fullName evidence="1">Carbohydrate-binding domain-containing protein</fullName>
    </recommendedName>
</protein>
<dbReference type="AlphaFoldDB" id="A0A0G0PYQ7"/>
<comment type="caution">
    <text evidence="2">The sequence shown here is derived from an EMBL/GenBank/DDBJ whole genome shotgun (WGS) entry which is preliminary data.</text>
</comment>
<dbReference type="Gene3D" id="2.60.40.1190">
    <property type="match status" value="1"/>
</dbReference>
<dbReference type="Proteomes" id="UP000033935">
    <property type="component" value="Unassembled WGS sequence"/>
</dbReference>
<evidence type="ECO:0000313" key="3">
    <source>
        <dbReference type="Proteomes" id="UP000033935"/>
    </source>
</evidence>
<evidence type="ECO:0000313" key="2">
    <source>
        <dbReference type="EMBL" id="KKR03285.1"/>
    </source>
</evidence>
<dbReference type="GO" id="GO:0004553">
    <property type="term" value="F:hydrolase activity, hydrolyzing O-glycosyl compounds"/>
    <property type="evidence" value="ECO:0007669"/>
    <property type="project" value="InterPro"/>
</dbReference>
<dbReference type="InterPro" id="IPR017853">
    <property type="entry name" value="GH"/>
</dbReference>
<gene>
    <name evidence="2" type="ORF">UT30_C0033G0011</name>
</gene>
<dbReference type="InterPro" id="IPR010502">
    <property type="entry name" value="Carb-bd_dom_fam9"/>
</dbReference>